<evidence type="ECO:0000256" key="2">
    <source>
        <dbReference type="ARBA" id="ARBA00022491"/>
    </source>
</evidence>
<dbReference type="AlphaFoldDB" id="A0A176QD32"/>
<evidence type="ECO:0000256" key="4">
    <source>
        <dbReference type="ARBA" id="ARBA00023125"/>
    </source>
</evidence>
<comment type="function">
    <text evidence="6">Repressor of the lactose catabolism operon. Galactose-6-phosphate is the inducer.</text>
</comment>
<keyword evidence="9" id="KW-1185">Reference proteome</keyword>
<dbReference type="InterPro" id="IPR036390">
    <property type="entry name" value="WH_DNA-bd_sf"/>
</dbReference>
<dbReference type="PROSITE" id="PS51000">
    <property type="entry name" value="HTH_DEOR_2"/>
    <property type="match status" value="1"/>
</dbReference>
<dbReference type="InterPro" id="IPR050313">
    <property type="entry name" value="Carb_Metab_HTH_regulators"/>
</dbReference>
<comment type="caution">
    <text evidence="8">The sequence shown here is derived from an EMBL/GenBank/DDBJ whole genome shotgun (WGS) entry which is preliminary data.</text>
</comment>
<evidence type="ECO:0000256" key="3">
    <source>
        <dbReference type="ARBA" id="ARBA00023015"/>
    </source>
</evidence>
<dbReference type="Proteomes" id="UP000076976">
    <property type="component" value="Unassembled WGS sequence"/>
</dbReference>
<evidence type="ECO:0000256" key="1">
    <source>
        <dbReference type="ARBA" id="ARBA00021390"/>
    </source>
</evidence>
<keyword evidence="5" id="KW-0804">Transcription</keyword>
<dbReference type="SMART" id="SM00420">
    <property type="entry name" value="HTH_DEOR"/>
    <property type="match status" value="1"/>
</dbReference>
<organism evidence="8 9">
    <name type="scientific">Janibacter melonis</name>
    <dbReference type="NCBI Taxonomy" id="262209"/>
    <lineage>
        <taxon>Bacteria</taxon>
        <taxon>Bacillati</taxon>
        <taxon>Actinomycetota</taxon>
        <taxon>Actinomycetes</taxon>
        <taxon>Micrococcales</taxon>
        <taxon>Intrasporangiaceae</taxon>
        <taxon>Janibacter</taxon>
    </lineage>
</organism>
<dbReference type="SUPFAM" id="SSF46785">
    <property type="entry name" value="Winged helix' DNA-binding domain"/>
    <property type="match status" value="1"/>
</dbReference>
<dbReference type="EMBL" id="LQZG01000002">
    <property type="protein sequence ID" value="OAB87550.1"/>
    <property type="molecule type" value="Genomic_DNA"/>
</dbReference>
<dbReference type="PROSITE" id="PS00894">
    <property type="entry name" value="HTH_DEOR_1"/>
    <property type="match status" value="1"/>
</dbReference>
<keyword evidence="4" id="KW-0238">DNA-binding</keyword>
<gene>
    <name evidence="8" type="ORF">AWH69_05650</name>
</gene>
<dbReference type="InterPro" id="IPR001034">
    <property type="entry name" value="DeoR_HTH"/>
</dbReference>
<sequence>MQRSRRHRMIIRAVESGATVSVEALCELTGASAVTVRRDLAQLAAQDAVRRVRGGVTRAHARGAPMPFAVRLDEDRDRKAALAAAAASLVEDGSSLVLDNGTTCYAVATHLAGRPVTALALSLHAAAAMATLPGASVVVPGGPVENDTLAFTGHPAVRALEDTHVDVSIIGTCSARPGFGLTSTTYEDAEVKRACLAAGARRVLVITPDKLSRSSTFRFGEIADLTDLVTTTDADGAALAQIRAEGVNVHLVETGPAPPAQT</sequence>
<feature type="domain" description="HTH deoR-type" evidence="7">
    <location>
        <begin position="3"/>
        <end position="58"/>
    </location>
</feature>
<reference evidence="8 9" key="1">
    <citation type="submission" date="2016-01" db="EMBL/GenBank/DDBJ databases">
        <title>Janibacter melonis strain CD11_4 genome sequencing and assembly.</title>
        <authorList>
            <person name="Nair G.R."/>
            <person name="Kaur G."/>
            <person name="Chander A.M."/>
            <person name="Mayilraj S."/>
        </authorList>
    </citation>
    <scope>NUCLEOTIDE SEQUENCE [LARGE SCALE GENOMIC DNA]</scope>
    <source>
        <strain evidence="8 9">CD11-4</strain>
    </source>
</reference>
<name>A0A176QD32_9MICO</name>
<evidence type="ECO:0000256" key="5">
    <source>
        <dbReference type="ARBA" id="ARBA00023163"/>
    </source>
</evidence>
<dbReference type="GO" id="GO:0003700">
    <property type="term" value="F:DNA-binding transcription factor activity"/>
    <property type="evidence" value="ECO:0007669"/>
    <property type="project" value="InterPro"/>
</dbReference>
<evidence type="ECO:0000313" key="8">
    <source>
        <dbReference type="EMBL" id="OAB87550.1"/>
    </source>
</evidence>
<dbReference type="STRING" id="262209.AWH69_05650"/>
<dbReference type="SUPFAM" id="SSF100950">
    <property type="entry name" value="NagB/RpiA/CoA transferase-like"/>
    <property type="match status" value="1"/>
</dbReference>
<dbReference type="GO" id="GO:0003677">
    <property type="term" value="F:DNA binding"/>
    <property type="evidence" value="ECO:0007669"/>
    <property type="project" value="UniProtKB-KW"/>
</dbReference>
<dbReference type="InterPro" id="IPR037171">
    <property type="entry name" value="NagB/RpiA_transferase-like"/>
</dbReference>
<dbReference type="PANTHER" id="PTHR30363">
    <property type="entry name" value="HTH-TYPE TRANSCRIPTIONAL REGULATOR SRLR-RELATED"/>
    <property type="match status" value="1"/>
</dbReference>
<dbReference type="SMART" id="SM01134">
    <property type="entry name" value="DeoRC"/>
    <property type="match status" value="1"/>
</dbReference>
<dbReference type="Pfam" id="PF00455">
    <property type="entry name" value="DeoRC"/>
    <property type="match status" value="1"/>
</dbReference>
<keyword evidence="2" id="KW-0678">Repressor</keyword>
<dbReference type="InterPro" id="IPR014036">
    <property type="entry name" value="DeoR-like_C"/>
</dbReference>
<evidence type="ECO:0000313" key="9">
    <source>
        <dbReference type="Proteomes" id="UP000076976"/>
    </source>
</evidence>
<dbReference type="InterPro" id="IPR018356">
    <property type="entry name" value="Tscrpt_reg_HTH_DeoR_CS"/>
</dbReference>
<protein>
    <recommendedName>
        <fullName evidence="1">Lactose phosphotransferase system repressor</fullName>
    </recommendedName>
</protein>
<accession>A0A176QD32</accession>
<keyword evidence="3" id="KW-0805">Transcription regulation</keyword>
<evidence type="ECO:0000256" key="6">
    <source>
        <dbReference type="ARBA" id="ARBA00024937"/>
    </source>
</evidence>
<proteinExistence type="predicted"/>
<dbReference type="Pfam" id="PF08220">
    <property type="entry name" value="HTH_DeoR"/>
    <property type="match status" value="1"/>
</dbReference>
<dbReference type="PANTHER" id="PTHR30363:SF4">
    <property type="entry name" value="GLYCEROL-3-PHOSPHATE REGULON REPRESSOR"/>
    <property type="match status" value="1"/>
</dbReference>
<evidence type="ECO:0000259" key="7">
    <source>
        <dbReference type="PROSITE" id="PS51000"/>
    </source>
</evidence>